<dbReference type="Proteomes" id="UP000008021">
    <property type="component" value="Chromosome 7"/>
</dbReference>
<dbReference type="Gene3D" id="2.170.150.80">
    <property type="entry name" value="NAC domain"/>
    <property type="match status" value="1"/>
</dbReference>
<keyword evidence="4" id="KW-0804">Transcription</keyword>
<feature type="compositionally biased region" description="Low complexity" evidence="6">
    <location>
        <begin position="173"/>
        <end position="193"/>
    </location>
</feature>
<keyword evidence="5" id="KW-0539">Nucleus</keyword>
<feature type="region of interest" description="Disordered" evidence="6">
    <location>
        <begin position="168"/>
        <end position="201"/>
    </location>
</feature>
<dbReference type="HOGENOM" id="CLU_101954_0_0_1"/>
<keyword evidence="3" id="KW-0238">DNA-binding</keyword>
<dbReference type="InterPro" id="IPR003441">
    <property type="entry name" value="NAC-dom"/>
</dbReference>
<reference evidence="8" key="1">
    <citation type="submission" date="2015-04" db="UniProtKB">
        <authorList>
            <consortium name="EnsemblPlants"/>
        </authorList>
    </citation>
    <scope>IDENTIFICATION</scope>
</reference>
<comment type="subcellular location">
    <subcellularLocation>
        <location evidence="1">Nucleus</location>
    </subcellularLocation>
</comment>
<evidence type="ECO:0000256" key="1">
    <source>
        <dbReference type="ARBA" id="ARBA00004123"/>
    </source>
</evidence>
<dbReference type="SUPFAM" id="SSF101941">
    <property type="entry name" value="NAC domain"/>
    <property type="match status" value="1"/>
</dbReference>
<dbReference type="PANTHER" id="PTHR31989">
    <property type="entry name" value="NAC DOMAIN-CONTAINING PROTEIN 82-RELATED"/>
    <property type="match status" value="1"/>
</dbReference>
<dbReference type="PROSITE" id="PS51005">
    <property type="entry name" value="NAC"/>
    <property type="match status" value="1"/>
</dbReference>
<dbReference type="GO" id="GO:0005634">
    <property type="term" value="C:nucleus"/>
    <property type="evidence" value="ECO:0007669"/>
    <property type="project" value="UniProtKB-SubCell"/>
</dbReference>
<dbReference type="InterPro" id="IPR036093">
    <property type="entry name" value="NAC_dom_sf"/>
</dbReference>
<dbReference type="GO" id="GO:0003677">
    <property type="term" value="F:DNA binding"/>
    <property type="evidence" value="ECO:0007669"/>
    <property type="project" value="UniProtKB-KW"/>
</dbReference>
<evidence type="ECO:0000256" key="4">
    <source>
        <dbReference type="ARBA" id="ARBA00023163"/>
    </source>
</evidence>
<dbReference type="Gramene" id="OMERI07G09680.1">
    <property type="protein sequence ID" value="OMERI07G09680.1"/>
    <property type="gene ID" value="OMERI07G09680"/>
</dbReference>
<evidence type="ECO:0000256" key="3">
    <source>
        <dbReference type="ARBA" id="ARBA00023125"/>
    </source>
</evidence>
<organism evidence="8">
    <name type="scientific">Oryza meridionalis</name>
    <dbReference type="NCBI Taxonomy" id="40149"/>
    <lineage>
        <taxon>Eukaryota</taxon>
        <taxon>Viridiplantae</taxon>
        <taxon>Streptophyta</taxon>
        <taxon>Embryophyta</taxon>
        <taxon>Tracheophyta</taxon>
        <taxon>Spermatophyta</taxon>
        <taxon>Magnoliopsida</taxon>
        <taxon>Liliopsida</taxon>
        <taxon>Poales</taxon>
        <taxon>Poaceae</taxon>
        <taxon>BOP clade</taxon>
        <taxon>Oryzoideae</taxon>
        <taxon>Oryzeae</taxon>
        <taxon>Oryzinae</taxon>
        <taxon>Oryza</taxon>
    </lineage>
</organism>
<protein>
    <recommendedName>
        <fullName evidence="7">NAC domain-containing protein</fullName>
    </recommendedName>
</protein>
<name>A0A0E0EAJ2_9ORYZ</name>
<evidence type="ECO:0000259" key="7">
    <source>
        <dbReference type="PROSITE" id="PS51005"/>
    </source>
</evidence>
<proteinExistence type="predicted"/>
<keyword evidence="2" id="KW-0805">Transcription regulation</keyword>
<sequence length="201" mass="20887">MAPLADPAVEGFRIPFLPSDSDLLDCLLIPKIASGRVDSRFAPLVHDVADMFALPPGQLAATHAPAPGAGGAEAWYFFGAHRRARAGSKKAAARAVGYGGGGCKRWCSVGAKKVVEGGGFCQRFRYKERTASGVLAPPRWVMVEYGVAEEPGGEGVAELVLCKIFRSPEPSPHSESGSPSSSSSASASPSCSGGRKRKAAE</sequence>
<reference evidence="8" key="2">
    <citation type="submission" date="2018-05" db="EMBL/GenBank/DDBJ databases">
        <title>OmerRS3 (Oryza meridionalis Reference Sequence Version 3).</title>
        <authorList>
            <person name="Zhang J."/>
            <person name="Kudrna D."/>
            <person name="Lee S."/>
            <person name="Talag J."/>
            <person name="Welchert J."/>
            <person name="Wing R.A."/>
        </authorList>
    </citation>
    <scope>NUCLEOTIDE SEQUENCE [LARGE SCALE GENOMIC DNA]</scope>
    <source>
        <strain evidence="8">cv. OR44</strain>
    </source>
</reference>
<evidence type="ECO:0000256" key="6">
    <source>
        <dbReference type="SAM" id="MobiDB-lite"/>
    </source>
</evidence>
<accession>A0A0E0EAJ2</accession>
<evidence type="ECO:0000313" key="9">
    <source>
        <dbReference type="Proteomes" id="UP000008021"/>
    </source>
</evidence>
<keyword evidence="9" id="KW-1185">Reference proteome</keyword>
<evidence type="ECO:0000256" key="2">
    <source>
        <dbReference type="ARBA" id="ARBA00023015"/>
    </source>
</evidence>
<feature type="domain" description="NAC" evidence="7">
    <location>
        <begin position="10"/>
        <end position="167"/>
    </location>
</feature>
<dbReference type="GO" id="GO:0006355">
    <property type="term" value="P:regulation of DNA-templated transcription"/>
    <property type="evidence" value="ECO:0007669"/>
    <property type="project" value="InterPro"/>
</dbReference>
<dbReference type="EnsemblPlants" id="OMERI07G09680.1">
    <property type="protein sequence ID" value="OMERI07G09680.1"/>
    <property type="gene ID" value="OMERI07G09680"/>
</dbReference>
<evidence type="ECO:0000313" key="8">
    <source>
        <dbReference type="EnsemblPlants" id="OMERI07G09680.1"/>
    </source>
</evidence>
<dbReference type="AlphaFoldDB" id="A0A0E0EAJ2"/>
<evidence type="ECO:0000256" key="5">
    <source>
        <dbReference type="ARBA" id="ARBA00023242"/>
    </source>
</evidence>
<dbReference type="Pfam" id="PF02365">
    <property type="entry name" value="NAM"/>
    <property type="match status" value="1"/>
</dbReference>